<dbReference type="InterPro" id="IPR009056">
    <property type="entry name" value="Cyt_c-like_dom"/>
</dbReference>
<keyword evidence="5 6" id="KW-0408">Iron</keyword>
<dbReference type="InterPro" id="IPR022409">
    <property type="entry name" value="PKD/Chitinase_dom"/>
</dbReference>
<protein>
    <submittedName>
        <fullName evidence="10">PQQ-dependent sugar dehydrogenase</fullName>
    </submittedName>
</protein>
<dbReference type="EMBL" id="JAUEPH010000002">
    <property type="protein sequence ID" value="MDN3203306.1"/>
    <property type="molecule type" value="Genomic_DNA"/>
</dbReference>
<evidence type="ECO:0000256" key="6">
    <source>
        <dbReference type="PROSITE-ProRule" id="PRU00433"/>
    </source>
</evidence>
<dbReference type="InterPro" id="IPR012938">
    <property type="entry name" value="Glc/Sorbosone_DH"/>
</dbReference>
<dbReference type="RefSeq" id="WP_289998870.1">
    <property type="nucleotide sequence ID" value="NZ_JAUEPH010000002.1"/>
</dbReference>
<dbReference type="SMART" id="SM00089">
    <property type="entry name" value="PKD"/>
    <property type="match status" value="1"/>
</dbReference>
<evidence type="ECO:0000256" key="3">
    <source>
        <dbReference type="ARBA" id="ARBA00022723"/>
    </source>
</evidence>
<dbReference type="InterPro" id="IPR011042">
    <property type="entry name" value="6-blade_b-propeller_TolB-like"/>
</dbReference>
<dbReference type="SUPFAM" id="SSF50952">
    <property type="entry name" value="Soluble quinoprotein glucose dehydrogenase"/>
    <property type="match status" value="1"/>
</dbReference>
<dbReference type="PROSITE" id="PS51257">
    <property type="entry name" value="PROKAR_LIPOPROTEIN"/>
    <property type="match status" value="1"/>
</dbReference>
<reference evidence="10" key="1">
    <citation type="submission" date="2023-06" db="EMBL/GenBank/DDBJ databases">
        <title>Robiginitalea aurantiacus sp. nov. and Algoriphagus sediminis sp. nov., isolated from coastal sediment.</title>
        <authorList>
            <person name="Zhou Z.Y."/>
            <person name="An J."/>
            <person name="Jia Y.W."/>
            <person name="Du Z.J."/>
        </authorList>
    </citation>
    <scope>NUCLEOTIDE SEQUENCE</scope>
    <source>
        <strain evidence="10">C2-7</strain>
    </source>
</reference>
<dbReference type="Gene3D" id="1.10.760.10">
    <property type="entry name" value="Cytochrome c-like domain"/>
    <property type="match status" value="1"/>
</dbReference>
<dbReference type="Gene3D" id="2.60.40.10">
    <property type="entry name" value="Immunoglobulins"/>
    <property type="match status" value="1"/>
</dbReference>
<gene>
    <name evidence="10" type="ORF">QVH07_04070</name>
</gene>
<dbReference type="SUPFAM" id="SSF49299">
    <property type="entry name" value="PKD domain"/>
    <property type="match status" value="1"/>
</dbReference>
<dbReference type="SUPFAM" id="SSF46626">
    <property type="entry name" value="Cytochrome c"/>
    <property type="match status" value="1"/>
</dbReference>
<dbReference type="CDD" id="cd04084">
    <property type="entry name" value="CBM6_xylanase-like"/>
    <property type="match status" value="1"/>
</dbReference>
<dbReference type="PROSITE" id="PS50093">
    <property type="entry name" value="PKD"/>
    <property type="match status" value="1"/>
</dbReference>
<feature type="region of interest" description="Disordered" evidence="7">
    <location>
        <begin position="182"/>
        <end position="218"/>
    </location>
</feature>
<keyword evidence="3 6" id="KW-0479">Metal-binding</keyword>
<feature type="compositionally biased region" description="Polar residues" evidence="7">
    <location>
        <begin position="197"/>
        <end position="207"/>
    </location>
</feature>
<dbReference type="PANTHER" id="PTHR19328">
    <property type="entry name" value="HEDGEHOG-INTERACTING PROTEIN"/>
    <property type="match status" value="1"/>
</dbReference>
<evidence type="ECO:0000256" key="7">
    <source>
        <dbReference type="SAM" id="MobiDB-lite"/>
    </source>
</evidence>
<dbReference type="InterPro" id="IPR000601">
    <property type="entry name" value="PKD_dom"/>
</dbReference>
<name>A0ABT7YA33_9BACT</name>
<organism evidence="10 11">
    <name type="scientific">Algoriphagus sediminis</name>
    <dbReference type="NCBI Taxonomy" id="3057113"/>
    <lineage>
        <taxon>Bacteria</taxon>
        <taxon>Pseudomonadati</taxon>
        <taxon>Bacteroidota</taxon>
        <taxon>Cytophagia</taxon>
        <taxon>Cytophagales</taxon>
        <taxon>Cyclobacteriaceae</taxon>
        <taxon>Algoriphagus</taxon>
    </lineage>
</organism>
<evidence type="ECO:0000256" key="1">
    <source>
        <dbReference type="ARBA" id="ARBA00022448"/>
    </source>
</evidence>
<dbReference type="PANTHER" id="PTHR19328:SF75">
    <property type="entry name" value="ALDOSE SUGAR DEHYDROGENASE YLII"/>
    <property type="match status" value="1"/>
</dbReference>
<dbReference type="PRINTS" id="PR00606">
    <property type="entry name" value="CYTCHROMECID"/>
</dbReference>
<evidence type="ECO:0000313" key="10">
    <source>
        <dbReference type="EMBL" id="MDN3203306.1"/>
    </source>
</evidence>
<accession>A0ABT7YA33</accession>
<proteinExistence type="predicted"/>
<dbReference type="Proteomes" id="UP001171916">
    <property type="component" value="Unassembled WGS sequence"/>
</dbReference>
<dbReference type="Pfam" id="PF00034">
    <property type="entry name" value="Cytochrom_C"/>
    <property type="match status" value="1"/>
</dbReference>
<keyword evidence="11" id="KW-1185">Reference proteome</keyword>
<keyword evidence="4" id="KW-0249">Electron transport</keyword>
<dbReference type="InterPro" id="IPR002324">
    <property type="entry name" value="Cyt_c_ID"/>
</dbReference>
<dbReference type="Gene3D" id="2.60.120.260">
    <property type="entry name" value="Galactose-binding domain-like"/>
    <property type="match status" value="1"/>
</dbReference>
<dbReference type="Gene3D" id="2.120.10.30">
    <property type="entry name" value="TolB, C-terminal domain"/>
    <property type="match status" value="1"/>
</dbReference>
<dbReference type="PROSITE" id="PS51007">
    <property type="entry name" value="CYTC"/>
    <property type="match status" value="1"/>
</dbReference>
<dbReference type="CDD" id="cd00146">
    <property type="entry name" value="PKD"/>
    <property type="match status" value="1"/>
</dbReference>
<comment type="caution">
    <text evidence="10">The sequence shown here is derived from an EMBL/GenBank/DDBJ whole genome shotgun (WGS) entry which is preliminary data.</text>
</comment>
<dbReference type="InterPro" id="IPR035986">
    <property type="entry name" value="PKD_dom_sf"/>
</dbReference>
<evidence type="ECO:0000256" key="4">
    <source>
        <dbReference type="ARBA" id="ARBA00022982"/>
    </source>
</evidence>
<dbReference type="InterPro" id="IPR013783">
    <property type="entry name" value="Ig-like_fold"/>
</dbReference>
<dbReference type="Pfam" id="PF18911">
    <property type="entry name" value="PKD_4"/>
    <property type="match status" value="1"/>
</dbReference>
<sequence length="886" mass="99489">MNLRLLSILIFLLAFACSAPKVEDPFAEVKPEETRFTKIALVEGLNEPMELEVLKNGDILFIERNGSIKRFYRSDNELVEIGFLEVYPDGEDGLLGLAKDPNFEENQWIYLYYAPLDGPPINRLSRFTLVEGLLDRSTEIIMLEVPVFRGCCHSGGSVEFDGEGNLYVSLGDDSTPFESDNYNPIDERPGRPANVDAQRSSGNTNDLRGSIIRITPQPNGTYTIPEGNLFPEGTPNARPEIYVKGNRNPYRISIDQRNGNLFWGEVGPDADVDSMRRGPKGHDEINLATKAGFFGWPYFVGNNKPYWKYDFAKQESLFEFDPNAPENTSPNSTGLTLLPKAQPALIWYPYRESEEFPMLGEGGRNAMAGPVYYREDYENSEVRFPGYFDEKVFIYDWMRNWIFTVSLTENFEYDTMERFMPSTVFDKPVDMQFGPDGALYLLEYGTFWRAQNDDSGLYVIEFAPGNRKPIAKASASVQKGAAPLSVNFSSEGSQDFDPEDQLSYSWNFGDGGTSEEKNPVHVFQENGTYDATLTITDSEGLSSESKLKVEVGNTPPFVAIEWSGNTSFFFDDEKINYEVQVMDPEDGEINEDEISFSIDYLEGGFDLIQTGHQEEEISIGETYINESGCKGCHAIANESVGPSYTEVSKKYLNQADASGYLYDKIKNGSGGVWGERIMPAHSHIEDGKIEQMVDFILTLENPDFKNEKLPLSGIYSLDEPNKKEGYYFVQAAYSDKGGNGIAPIRSQSQLVLRHPVVPAVQADEYKGSAKANTDVDQFLKFTENNSWMRMERVDLKDIKGLEFMLNPGSVEGSIVVKAGSLDGPIIASTQVLSQASRPAGSKRNWFPVEVKLQESGDIQDLYFIFEANSDVSIWNTFNLYSIQFKK</sequence>
<evidence type="ECO:0000259" key="8">
    <source>
        <dbReference type="PROSITE" id="PS50093"/>
    </source>
</evidence>
<feature type="domain" description="PKD" evidence="8">
    <location>
        <begin position="469"/>
        <end position="551"/>
    </location>
</feature>
<keyword evidence="2 6" id="KW-0349">Heme</keyword>
<evidence type="ECO:0000256" key="2">
    <source>
        <dbReference type="ARBA" id="ARBA00022617"/>
    </source>
</evidence>
<feature type="domain" description="Cytochrome c" evidence="9">
    <location>
        <begin position="615"/>
        <end position="700"/>
    </location>
</feature>
<dbReference type="InterPro" id="IPR036909">
    <property type="entry name" value="Cyt_c-like_dom_sf"/>
</dbReference>
<evidence type="ECO:0000256" key="5">
    <source>
        <dbReference type="ARBA" id="ARBA00023004"/>
    </source>
</evidence>
<dbReference type="InterPro" id="IPR011041">
    <property type="entry name" value="Quinoprot_gluc/sorb_DH_b-prop"/>
</dbReference>
<evidence type="ECO:0000313" key="11">
    <source>
        <dbReference type="Proteomes" id="UP001171916"/>
    </source>
</evidence>
<dbReference type="Pfam" id="PF07995">
    <property type="entry name" value="GSDH"/>
    <property type="match status" value="1"/>
</dbReference>
<keyword evidence="1" id="KW-0813">Transport</keyword>
<evidence type="ECO:0000259" key="9">
    <source>
        <dbReference type="PROSITE" id="PS51007"/>
    </source>
</evidence>